<dbReference type="InterPro" id="IPR013083">
    <property type="entry name" value="Znf_RING/FYVE/PHD"/>
</dbReference>
<dbReference type="OrthoDB" id="5817083at2759"/>
<keyword evidence="11" id="KW-1185">Reference proteome</keyword>
<evidence type="ECO:0000256" key="7">
    <source>
        <dbReference type="ARBA" id="ARBA00023136"/>
    </source>
</evidence>
<dbReference type="Proteomes" id="UP000518752">
    <property type="component" value="Unassembled WGS sequence"/>
</dbReference>
<proteinExistence type="predicted"/>
<sequence length="428" mass="48503">MAHPLPTRRRTSLMDDFANRGRIDRKPPTIHDLRVKQCYICRDEEVYDDPPEQRREWVHPCKCRLIAHQECLMELLTRRPVKRPKCPQCGYEYQTEKNIPLLASSLIFRVGDTIFQAMGMSFITTSAIGLGVFTITSVAAVGLGYGAIAVREYFGAPLFDLLMTDEPTSWRIHHWIFLCLTPLRLVYSPLVSIGAFTPFFFLWSPSPPLSVRTQLLSQSNRIGDVSYPISSNPAAKLISSSGIKAFGLLTLGTSWLYNRYFPKFSEWVLGMKLPPMRSFFGGLTVRREFRRQQGPDGEEQGAVLHVEREMPEEPDTPINNLSGVTRYSNISVMVGLLKPFVASGMGHLLYFGAQHSRRLRFVLGIPHPDVAPPLPRLVPELYENEGYWRYYTETAIHQMDPVWIRNTVGLGKGLFTFVSSMVDEAGIG</sequence>
<keyword evidence="6 8" id="KW-1133">Transmembrane helix</keyword>
<evidence type="ECO:0000259" key="9">
    <source>
        <dbReference type="PROSITE" id="PS51292"/>
    </source>
</evidence>
<protein>
    <recommendedName>
        <fullName evidence="9">RING-CH-type domain-containing protein</fullName>
    </recommendedName>
</protein>
<comment type="subcellular location">
    <subcellularLocation>
        <location evidence="1">Membrane</location>
        <topology evidence="1">Multi-pass membrane protein</topology>
    </subcellularLocation>
</comment>
<keyword evidence="3" id="KW-0479">Metal-binding</keyword>
<gene>
    <name evidence="10" type="ORF">D9757_012313</name>
</gene>
<keyword evidence="7 8" id="KW-0472">Membrane</keyword>
<keyword evidence="4" id="KW-0863">Zinc-finger</keyword>
<organism evidence="10 11">
    <name type="scientific">Collybiopsis confluens</name>
    <dbReference type="NCBI Taxonomy" id="2823264"/>
    <lineage>
        <taxon>Eukaryota</taxon>
        <taxon>Fungi</taxon>
        <taxon>Dikarya</taxon>
        <taxon>Basidiomycota</taxon>
        <taxon>Agaricomycotina</taxon>
        <taxon>Agaricomycetes</taxon>
        <taxon>Agaricomycetidae</taxon>
        <taxon>Agaricales</taxon>
        <taxon>Marasmiineae</taxon>
        <taxon>Omphalotaceae</taxon>
        <taxon>Collybiopsis</taxon>
    </lineage>
</organism>
<dbReference type="Gene3D" id="3.30.40.10">
    <property type="entry name" value="Zinc/RING finger domain, C3HC4 (zinc finger)"/>
    <property type="match status" value="1"/>
</dbReference>
<evidence type="ECO:0000256" key="6">
    <source>
        <dbReference type="ARBA" id="ARBA00022989"/>
    </source>
</evidence>
<evidence type="ECO:0000313" key="11">
    <source>
        <dbReference type="Proteomes" id="UP000518752"/>
    </source>
</evidence>
<dbReference type="SUPFAM" id="SSF57850">
    <property type="entry name" value="RING/U-box"/>
    <property type="match status" value="1"/>
</dbReference>
<feature type="transmembrane region" description="Helical" evidence="8">
    <location>
        <begin position="128"/>
        <end position="154"/>
    </location>
</feature>
<evidence type="ECO:0000256" key="3">
    <source>
        <dbReference type="ARBA" id="ARBA00022723"/>
    </source>
</evidence>
<dbReference type="GO" id="GO:0016020">
    <property type="term" value="C:membrane"/>
    <property type="evidence" value="ECO:0007669"/>
    <property type="project" value="UniProtKB-SubCell"/>
</dbReference>
<evidence type="ECO:0000256" key="8">
    <source>
        <dbReference type="SAM" id="Phobius"/>
    </source>
</evidence>
<name>A0A8H5LKY6_9AGAR</name>
<evidence type="ECO:0000313" key="10">
    <source>
        <dbReference type="EMBL" id="KAF5361340.1"/>
    </source>
</evidence>
<dbReference type="GO" id="GO:0008270">
    <property type="term" value="F:zinc ion binding"/>
    <property type="evidence" value="ECO:0007669"/>
    <property type="project" value="UniProtKB-KW"/>
</dbReference>
<dbReference type="PROSITE" id="PS51292">
    <property type="entry name" value="ZF_RING_CH"/>
    <property type="match status" value="1"/>
</dbReference>
<reference evidence="10 11" key="1">
    <citation type="journal article" date="2020" name="ISME J.">
        <title>Uncovering the hidden diversity of litter-decomposition mechanisms in mushroom-forming fungi.</title>
        <authorList>
            <person name="Floudas D."/>
            <person name="Bentzer J."/>
            <person name="Ahren D."/>
            <person name="Johansson T."/>
            <person name="Persson P."/>
            <person name="Tunlid A."/>
        </authorList>
    </citation>
    <scope>NUCLEOTIDE SEQUENCE [LARGE SCALE GENOMIC DNA]</scope>
    <source>
        <strain evidence="10 11">CBS 406.79</strain>
    </source>
</reference>
<comment type="caution">
    <text evidence="10">The sequence shown here is derived from an EMBL/GenBank/DDBJ whole genome shotgun (WGS) entry which is preliminary data.</text>
</comment>
<evidence type="ECO:0000256" key="2">
    <source>
        <dbReference type="ARBA" id="ARBA00022692"/>
    </source>
</evidence>
<evidence type="ECO:0000256" key="5">
    <source>
        <dbReference type="ARBA" id="ARBA00022833"/>
    </source>
</evidence>
<dbReference type="EMBL" id="JAACJN010000207">
    <property type="protein sequence ID" value="KAF5361340.1"/>
    <property type="molecule type" value="Genomic_DNA"/>
</dbReference>
<keyword evidence="5" id="KW-0862">Zinc</keyword>
<evidence type="ECO:0000256" key="1">
    <source>
        <dbReference type="ARBA" id="ARBA00004141"/>
    </source>
</evidence>
<keyword evidence="2 8" id="KW-0812">Transmembrane</keyword>
<dbReference type="InterPro" id="IPR011016">
    <property type="entry name" value="Znf_RING-CH"/>
</dbReference>
<dbReference type="SMART" id="SM00744">
    <property type="entry name" value="RINGv"/>
    <property type="match status" value="1"/>
</dbReference>
<evidence type="ECO:0000256" key="4">
    <source>
        <dbReference type="ARBA" id="ARBA00022771"/>
    </source>
</evidence>
<dbReference type="PANTHER" id="PTHR46283">
    <property type="entry name" value="E3 UBIQUITIN-PROTEIN LIGASE MARCH5"/>
    <property type="match status" value="1"/>
</dbReference>
<feature type="domain" description="RING-CH-type" evidence="9">
    <location>
        <begin position="30"/>
        <end position="96"/>
    </location>
</feature>
<dbReference type="AlphaFoldDB" id="A0A8H5LKY6"/>
<accession>A0A8H5LKY6</accession>